<dbReference type="Proteomes" id="UP001206572">
    <property type="component" value="Unassembled WGS sequence"/>
</dbReference>
<accession>A0ABT2ALR8</accession>
<name>A0ABT2ALR8_9BURK</name>
<dbReference type="Gene3D" id="3.55.50.10">
    <property type="entry name" value="Baseplate protein-like domains"/>
    <property type="match status" value="1"/>
</dbReference>
<dbReference type="SUPFAM" id="SSF69279">
    <property type="entry name" value="Phage tail proteins"/>
    <property type="match status" value="1"/>
</dbReference>
<gene>
    <name evidence="1" type="ORF">NX780_12475</name>
</gene>
<protein>
    <submittedName>
        <fullName evidence="1">Contractile injection system protein, VgrG/Pvc8 family</fullName>
    </submittedName>
</protein>
<reference evidence="1 2" key="1">
    <citation type="submission" date="2022-08" db="EMBL/GenBank/DDBJ databases">
        <title>Reclassification of Massilia species as members of the genera Telluria, Duganella, Pseudoduganella, Mokoshia gen. nov. and Zemynaea gen. nov. using orthogonal and non-orthogonal genome-based approaches.</title>
        <authorList>
            <person name="Bowman J.P."/>
        </authorList>
    </citation>
    <scope>NUCLEOTIDE SEQUENCE [LARGE SCALE GENOMIC DNA]</scope>
    <source>
        <strain evidence="1 2">JCM 31661</strain>
    </source>
</reference>
<dbReference type="EMBL" id="JANUHA010000007">
    <property type="protein sequence ID" value="MCS0597160.1"/>
    <property type="molecule type" value="Genomic_DNA"/>
</dbReference>
<dbReference type="RefSeq" id="WP_258828179.1">
    <property type="nucleotide sequence ID" value="NZ_JANUHA010000007.1"/>
</dbReference>
<dbReference type="Pfam" id="PF05954">
    <property type="entry name" value="Phage_GPD"/>
    <property type="match status" value="1"/>
</dbReference>
<sequence>MPNLAHDVVMSALPGRESRVFQDMNVFDILDVILGSCAGRGAIAPSWRFEIAEPGAHPKRSLTTQYRESDLAFAERLMQEEGLFYFFEHGGEPGSASRGGRTMVIADHKPCPGA</sequence>
<organism evidence="1 2">
    <name type="scientific">Massilia agri</name>
    <dbReference type="NCBI Taxonomy" id="1886785"/>
    <lineage>
        <taxon>Bacteria</taxon>
        <taxon>Pseudomonadati</taxon>
        <taxon>Pseudomonadota</taxon>
        <taxon>Betaproteobacteria</taxon>
        <taxon>Burkholderiales</taxon>
        <taxon>Oxalobacteraceae</taxon>
        <taxon>Telluria group</taxon>
        <taxon>Massilia</taxon>
    </lineage>
</organism>
<evidence type="ECO:0000313" key="2">
    <source>
        <dbReference type="Proteomes" id="UP001206572"/>
    </source>
</evidence>
<proteinExistence type="predicted"/>
<evidence type="ECO:0000313" key="1">
    <source>
        <dbReference type="EMBL" id="MCS0597160.1"/>
    </source>
</evidence>
<keyword evidence="2" id="KW-1185">Reference proteome</keyword>
<comment type="caution">
    <text evidence="1">The sequence shown here is derived from an EMBL/GenBank/DDBJ whole genome shotgun (WGS) entry which is preliminary data.</text>
</comment>